<dbReference type="AlphaFoldDB" id="A0A517T6V8"/>
<evidence type="ECO:0000313" key="2">
    <source>
        <dbReference type="Proteomes" id="UP000319976"/>
    </source>
</evidence>
<accession>A0A517T6V8</accession>
<sequence length="129" mass="15043">MVNSKEPTEDRNWCEVKRGCLYVGGTRIPTRSKIRDHHVFPDRVIICLQPDEKLFFGNNIECYDPEGRLLWVIDTPEHCLNVKNPDFTPSPFVNLKLIRPKALLACTWSSVEYLVDLQNGRVTYFQFTK</sequence>
<dbReference type="Proteomes" id="UP000319976">
    <property type="component" value="Chromosome"/>
</dbReference>
<gene>
    <name evidence="1" type="ORF">V22_13430</name>
</gene>
<dbReference type="EMBL" id="CP036316">
    <property type="protein sequence ID" value="QDT64112.1"/>
    <property type="molecule type" value="Genomic_DNA"/>
</dbReference>
<reference evidence="1 2" key="1">
    <citation type="submission" date="2019-02" db="EMBL/GenBank/DDBJ databases">
        <title>Deep-cultivation of Planctomycetes and their phenomic and genomic characterization uncovers novel biology.</title>
        <authorList>
            <person name="Wiegand S."/>
            <person name="Jogler M."/>
            <person name="Boedeker C."/>
            <person name="Pinto D."/>
            <person name="Vollmers J."/>
            <person name="Rivas-Marin E."/>
            <person name="Kohn T."/>
            <person name="Peeters S.H."/>
            <person name="Heuer A."/>
            <person name="Rast P."/>
            <person name="Oberbeckmann S."/>
            <person name="Bunk B."/>
            <person name="Jeske O."/>
            <person name="Meyerdierks A."/>
            <person name="Storesund J.E."/>
            <person name="Kallscheuer N."/>
            <person name="Luecker S."/>
            <person name="Lage O.M."/>
            <person name="Pohl T."/>
            <person name="Merkel B.J."/>
            <person name="Hornburger P."/>
            <person name="Mueller R.-W."/>
            <person name="Bruemmer F."/>
            <person name="Labrenz M."/>
            <person name="Spormann A.M."/>
            <person name="Op den Camp H."/>
            <person name="Overmann J."/>
            <person name="Amann R."/>
            <person name="Jetten M.S.M."/>
            <person name="Mascher T."/>
            <person name="Medema M.H."/>
            <person name="Devos D.P."/>
            <person name="Kaster A.-K."/>
            <person name="Ovreas L."/>
            <person name="Rohde M."/>
            <person name="Galperin M.Y."/>
            <person name="Jogler C."/>
        </authorList>
    </citation>
    <scope>NUCLEOTIDE SEQUENCE [LARGE SCALE GENOMIC DNA]</scope>
    <source>
        <strain evidence="1 2">V22</strain>
    </source>
</reference>
<dbReference type="KEGG" id="chya:V22_13430"/>
<proteinExistence type="predicted"/>
<evidence type="ECO:0000313" key="1">
    <source>
        <dbReference type="EMBL" id="QDT64112.1"/>
    </source>
</evidence>
<name>A0A517T6V8_9PLAN</name>
<protein>
    <submittedName>
        <fullName evidence="1">Uncharacterized protein</fullName>
    </submittedName>
</protein>
<dbReference type="InterPro" id="IPR058263">
    <property type="entry name" value="DUF7957"/>
</dbReference>
<organism evidence="1 2">
    <name type="scientific">Calycomorphotria hydatis</name>
    <dbReference type="NCBI Taxonomy" id="2528027"/>
    <lineage>
        <taxon>Bacteria</taxon>
        <taxon>Pseudomonadati</taxon>
        <taxon>Planctomycetota</taxon>
        <taxon>Planctomycetia</taxon>
        <taxon>Planctomycetales</taxon>
        <taxon>Planctomycetaceae</taxon>
        <taxon>Calycomorphotria</taxon>
    </lineage>
</organism>
<dbReference type="Pfam" id="PF25857">
    <property type="entry name" value="DUF7957"/>
    <property type="match status" value="1"/>
</dbReference>
<keyword evidence="2" id="KW-1185">Reference proteome</keyword>
<dbReference type="RefSeq" id="WP_145261006.1">
    <property type="nucleotide sequence ID" value="NZ_CP036316.1"/>
</dbReference>